<dbReference type="InterPro" id="IPR015943">
    <property type="entry name" value="WD40/YVTN_repeat-like_dom_sf"/>
</dbReference>
<reference evidence="2" key="1">
    <citation type="submission" date="2016-10" db="EMBL/GenBank/DDBJ databases">
        <authorList>
            <person name="Varghese N."/>
            <person name="Submissions S."/>
        </authorList>
    </citation>
    <scope>NUCLEOTIDE SEQUENCE [LARGE SCALE GENOMIC DNA]</scope>
    <source>
        <strain evidence="2">DSM 25730</strain>
    </source>
</reference>
<dbReference type="STRING" id="870482.SAMN04487987_10758"/>
<evidence type="ECO:0000313" key="2">
    <source>
        <dbReference type="Proteomes" id="UP000199439"/>
    </source>
</evidence>
<name>A0A1I1QQR3_9FLAO</name>
<dbReference type="InterPro" id="IPR036278">
    <property type="entry name" value="Sialidase_sf"/>
</dbReference>
<accession>A0A1I1QQR3</accession>
<dbReference type="Proteomes" id="UP000199439">
    <property type="component" value="Unassembled WGS sequence"/>
</dbReference>
<dbReference type="SUPFAM" id="SSF110296">
    <property type="entry name" value="Oligoxyloglucan reducing end-specific cellobiohydrolase"/>
    <property type="match status" value="1"/>
</dbReference>
<dbReference type="SUPFAM" id="SSF50939">
    <property type="entry name" value="Sialidases"/>
    <property type="match status" value="1"/>
</dbReference>
<dbReference type="Gene3D" id="2.130.10.10">
    <property type="entry name" value="YVTN repeat-like/Quinoprotein amine dehydrogenase"/>
    <property type="match status" value="3"/>
</dbReference>
<evidence type="ECO:0008006" key="3">
    <source>
        <dbReference type="Google" id="ProtNLM"/>
    </source>
</evidence>
<proteinExistence type="predicted"/>
<dbReference type="RefSeq" id="WP_092852188.1">
    <property type="nucleotide sequence ID" value="NZ_FOMI01000007.1"/>
</dbReference>
<organism evidence="1 2">
    <name type="scientific">Algibacter pectinivorans</name>
    <dbReference type="NCBI Taxonomy" id="870482"/>
    <lineage>
        <taxon>Bacteria</taxon>
        <taxon>Pseudomonadati</taxon>
        <taxon>Bacteroidota</taxon>
        <taxon>Flavobacteriia</taxon>
        <taxon>Flavobacteriales</taxon>
        <taxon>Flavobacteriaceae</taxon>
        <taxon>Algibacter</taxon>
    </lineage>
</organism>
<dbReference type="AlphaFoldDB" id="A0A1I1QQR3"/>
<dbReference type="EMBL" id="FOMI01000007">
    <property type="protein sequence ID" value="SFD24389.1"/>
    <property type="molecule type" value="Genomic_DNA"/>
</dbReference>
<dbReference type="OrthoDB" id="610388at2"/>
<protein>
    <recommendedName>
        <fullName evidence="3">BNR/Asp-box repeat-containing protein</fullName>
    </recommendedName>
</protein>
<evidence type="ECO:0000313" key="1">
    <source>
        <dbReference type="EMBL" id="SFD24389.1"/>
    </source>
</evidence>
<sequence length="742" mass="78462">MKNNKRKLKNSLIAFSIVLIASSFCFGCQWKDIFTESNLKSSTSSNLVSGTIAFEQSGPVGGGYPNVVTWDPNVPGKIYFGSDIGGTGVSTDYGKSFITSCKGLGYQDSHQKIAALNAVNVNGSTVIVGGTGFKGIGGEVISSSNGGDSWNVDSADISFSAQNSNAPLPSGRPRSTDPSLIQWVSGATWVAGTYKDGVWISTDNRSNWTKLNNIFGTGAVHVRAMAKHPTDSNAVYVGLWGDHSSIPNKGLWLISNLNGTPSGTKISNIPDVVESMVVLGNRLYLACGRFGVRRYVPSNGNLSDITGSIGTAVMSTAIHGDANTWNTDRIVVGTADGNGDIWLSDDSGTSWTNTTASGVSKNPWGSNENLLVFDTHGNWALGGAKCDIAAIQVSPHDANKWVVCSTSAIWTTEDSGVTWRPANGFQILTYRDVDINDSGVIAVGNIDHDLLVSNNGGGNWNSVGLGGVTTGHGLTFSPDGSELALANNERDNNTTLGKFGIVSALNTSSPTINEVSNTASPKRIIGCSWVAFPGGTERIIAAVDGGGIRTIDKPGNTWNTWTTRTTSFMGAQTNNGLRCSVVSNGAAVSFVYDRKSGVWRTTDYGVNWTQVLTTAAGKDQGYLAYDSVNDILYISTPTEVLRMDNASSSSTVYNLSFPTNNPGAMGLDPTGRLVVFAQPLNAGNSECALYRNVYPNTNQNAWSDIADNNLRRVAPTVTDLAVSDDYIVLISNGKGMIISSND</sequence>
<gene>
    <name evidence="1" type="ORF">SAMN04487987_10758</name>
</gene>
<keyword evidence="2" id="KW-1185">Reference proteome</keyword>